<organism evidence="12">
    <name type="scientific">marine sediment metagenome</name>
    <dbReference type="NCBI Taxonomy" id="412755"/>
    <lineage>
        <taxon>unclassified sequences</taxon>
        <taxon>metagenomes</taxon>
        <taxon>ecological metagenomes</taxon>
    </lineage>
</organism>
<protein>
    <recommendedName>
        <fullName evidence="13">Sigma-54-dependent Fis family transcriptional regulator</fullName>
    </recommendedName>
</protein>
<proteinExistence type="predicted"/>
<feature type="domain" description="Response regulatory" evidence="11">
    <location>
        <begin position="1"/>
        <end position="115"/>
    </location>
</feature>
<dbReference type="Pfam" id="PF25601">
    <property type="entry name" value="AAA_lid_14"/>
    <property type="match status" value="1"/>
</dbReference>
<dbReference type="Pfam" id="PF00072">
    <property type="entry name" value="Response_reg"/>
    <property type="match status" value="1"/>
</dbReference>
<evidence type="ECO:0000256" key="2">
    <source>
        <dbReference type="ARBA" id="ARBA00022490"/>
    </source>
</evidence>
<dbReference type="SUPFAM" id="SSF52172">
    <property type="entry name" value="CheY-like"/>
    <property type="match status" value="1"/>
</dbReference>
<evidence type="ECO:0000256" key="4">
    <source>
        <dbReference type="ARBA" id="ARBA00022741"/>
    </source>
</evidence>
<dbReference type="Gene3D" id="1.10.10.60">
    <property type="entry name" value="Homeodomain-like"/>
    <property type="match status" value="1"/>
</dbReference>
<dbReference type="InterPro" id="IPR058031">
    <property type="entry name" value="AAA_lid_NorR"/>
</dbReference>
<dbReference type="InterPro" id="IPR025943">
    <property type="entry name" value="Sigma_54_int_dom_ATP-bd_2"/>
</dbReference>
<dbReference type="PROSITE" id="PS00676">
    <property type="entry name" value="SIGMA54_INTERACT_2"/>
    <property type="match status" value="1"/>
</dbReference>
<dbReference type="GO" id="GO:0006355">
    <property type="term" value="P:regulation of DNA-templated transcription"/>
    <property type="evidence" value="ECO:0007669"/>
    <property type="project" value="InterPro"/>
</dbReference>
<dbReference type="Pfam" id="PF00158">
    <property type="entry name" value="Sigma54_activat"/>
    <property type="match status" value="1"/>
</dbReference>
<dbReference type="SMART" id="SM00448">
    <property type="entry name" value="REC"/>
    <property type="match status" value="1"/>
</dbReference>
<dbReference type="Gene3D" id="3.40.50.300">
    <property type="entry name" value="P-loop containing nucleotide triphosphate hydrolases"/>
    <property type="match status" value="1"/>
</dbReference>
<keyword evidence="6" id="KW-0805">Transcription regulation</keyword>
<comment type="caution">
    <text evidence="12">The sequence shown here is derived from an EMBL/GenBank/DDBJ whole genome shotgun (WGS) entry which is preliminary data.</text>
</comment>
<accession>A0A0F9R8W0</accession>
<evidence type="ECO:0000256" key="8">
    <source>
        <dbReference type="ARBA" id="ARBA00023159"/>
    </source>
</evidence>
<dbReference type="GO" id="GO:0005737">
    <property type="term" value="C:cytoplasm"/>
    <property type="evidence" value="ECO:0007669"/>
    <property type="project" value="UniProtKB-SubCell"/>
</dbReference>
<dbReference type="GO" id="GO:0000160">
    <property type="term" value="P:phosphorelay signal transduction system"/>
    <property type="evidence" value="ECO:0007669"/>
    <property type="project" value="InterPro"/>
</dbReference>
<dbReference type="FunFam" id="3.40.50.300:FF:000006">
    <property type="entry name" value="DNA-binding transcriptional regulator NtrC"/>
    <property type="match status" value="1"/>
</dbReference>
<dbReference type="EMBL" id="LAZR01000996">
    <property type="protein sequence ID" value="KKN52960.1"/>
    <property type="molecule type" value="Genomic_DNA"/>
</dbReference>
<dbReference type="InterPro" id="IPR002078">
    <property type="entry name" value="Sigma_54_int"/>
</dbReference>
<keyword evidence="8" id="KW-0010">Activator</keyword>
<dbReference type="PROSITE" id="PS50110">
    <property type="entry name" value="RESPONSE_REGULATORY"/>
    <property type="match status" value="1"/>
</dbReference>
<evidence type="ECO:0000313" key="12">
    <source>
        <dbReference type="EMBL" id="KKN52960.1"/>
    </source>
</evidence>
<dbReference type="Pfam" id="PF02954">
    <property type="entry name" value="HTH_8"/>
    <property type="match status" value="1"/>
</dbReference>
<dbReference type="GO" id="GO:0043565">
    <property type="term" value="F:sequence-specific DNA binding"/>
    <property type="evidence" value="ECO:0007669"/>
    <property type="project" value="InterPro"/>
</dbReference>
<dbReference type="InterPro" id="IPR025662">
    <property type="entry name" value="Sigma_54_int_dom_ATP-bd_1"/>
</dbReference>
<keyword evidence="4" id="KW-0547">Nucleotide-binding</keyword>
<evidence type="ECO:0000259" key="11">
    <source>
        <dbReference type="PROSITE" id="PS50110"/>
    </source>
</evidence>
<dbReference type="InterPro" id="IPR027417">
    <property type="entry name" value="P-loop_NTPase"/>
</dbReference>
<evidence type="ECO:0008006" key="13">
    <source>
        <dbReference type="Google" id="ProtNLM"/>
    </source>
</evidence>
<evidence type="ECO:0000256" key="9">
    <source>
        <dbReference type="ARBA" id="ARBA00023163"/>
    </source>
</evidence>
<keyword evidence="3" id="KW-0597">Phosphoprotein</keyword>
<dbReference type="InterPro" id="IPR009057">
    <property type="entry name" value="Homeodomain-like_sf"/>
</dbReference>
<dbReference type="SMART" id="SM00382">
    <property type="entry name" value="AAA"/>
    <property type="match status" value="1"/>
</dbReference>
<dbReference type="PROSITE" id="PS00688">
    <property type="entry name" value="SIGMA54_INTERACT_3"/>
    <property type="match status" value="1"/>
</dbReference>
<evidence type="ECO:0000256" key="6">
    <source>
        <dbReference type="ARBA" id="ARBA00023015"/>
    </source>
</evidence>
<keyword evidence="7" id="KW-0238">DNA-binding</keyword>
<dbReference type="FunFam" id="3.40.50.2300:FF:000018">
    <property type="entry name" value="DNA-binding transcriptional regulator NtrC"/>
    <property type="match status" value="1"/>
</dbReference>
<dbReference type="PANTHER" id="PTHR32071:SF113">
    <property type="entry name" value="ALGINATE BIOSYNTHESIS TRANSCRIPTIONAL REGULATORY PROTEIN ALGB"/>
    <property type="match status" value="1"/>
</dbReference>
<evidence type="ECO:0000256" key="3">
    <source>
        <dbReference type="ARBA" id="ARBA00022553"/>
    </source>
</evidence>
<keyword evidence="9" id="KW-0804">Transcription</keyword>
<dbReference type="InterPro" id="IPR011006">
    <property type="entry name" value="CheY-like_superfamily"/>
</dbReference>
<dbReference type="PROSITE" id="PS50045">
    <property type="entry name" value="SIGMA54_INTERACT_4"/>
    <property type="match status" value="1"/>
</dbReference>
<reference evidence="12" key="1">
    <citation type="journal article" date="2015" name="Nature">
        <title>Complex archaea that bridge the gap between prokaryotes and eukaryotes.</title>
        <authorList>
            <person name="Spang A."/>
            <person name="Saw J.H."/>
            <person name="Jorgensen S.L."/>
            <person name="Zaremba-Niedzwiedzka K."/>
            <person name="Martijn J."/>
            <person name="Lind A.E."/>
            <person name="van Eijk R."/>
            <person name="Schleper C."/>
            <person name="Guy L."/>
            <person name="Ettema T.J."/>
        </authorList>
    </citation>
    <scope>NUCLEOTIDE SEQUENCE</scope>
</reference>
<dbReference type="Gene3D" id="3.40.50.2300">
    <property type="match status" value="1"/>
</dbReference>
<dbReference type="Gene3D" id="1.10.8.60">
    <property type="match status" value="1"/>
</dbReference>
<evidence type="ECO:0000259" key="10">
    <source>
        <dbReference type="PROSITE" id="PS50045"/>
    </source>
</evidence>
<evidence type="ECO:0000256" key="1">
    <source>
        <dbReference type="ARBA" id="ARBA00004496"/>
    </source>
</evidence>
<dbReference type="CDD" id="cd00009">
    <property type="entry name" value="AAA"/>
    <property type="match status" value="1"/>
</dbReference>
<evidence type="ECO:0000256" key="7">
    <source>
        <dbReference type="ARBA" id="ARBA00023125"/>
    </source>
</evidence>
<dbReference type="PRINTS" id="PR01590">
    <property type="entry name" value="HTHFIS"/>
</dbReference>
<dbReference type="SUPFAM" id="SSF46689">
    <property type="entry name" value="Homeodomain-like"/>
    <property type="match status" value="1"/>
</dbReference>
<feature type="domain" description="Sigma-54 factor interaction" evidence="10">
    <location>
        <begin position="140"/>
        <end position="369"/>
    </location>
</feature>
<keyword evidence="5" id="KW-0067">ATP-binding</keyword>
<comment type="subcellular location">
    <subcellularLocation>
        <location evidence="1">Cytoplasm</location>
    </subcellularLocation>
</comment>
<keyword evidence="2" id="KW-0963">Cytoplasm</keyword>
<name>A0A0F9R8W0_9ZZZZ</name>
<dbReference type="FunFam" id="1.10.8.60:FF:000014">
    <property type="entry name" value="DNA-binding transcriptional regulator NtrC"/>
    <property type="match status" value="1"/>
</dbReference>
<sequence>MIHIIDDEPIIHEVLGDLLSSEGYEVENSASGEEALDKHSSQSFQLVLLDLLLPGIDGIDVLKKLKKIDPNSVIIIITAFASVESAISAMRIGAYDYIQKPFKHDELLITVQRAIEHRKLKEENIRLKDELQRKFSFENIIGKSEVMKTVFETVKASAPTRSTILLQGESGTGKELVARAIHQNSDRKNSPFIIVNSGSLPPDLLESNLFGHVKGAFTGAVSNKKGLFEAAENGTIFFDEISSLNMETQAKLLRVMQDREFMKLGGTKTIRVDVRVIAATNADLEEQISEKMFREDLFYRLNVIMIELPLLKERKEDIPLLVKHFLDTYSKENEKEIMGVTDDVMEILVSYDWPGNIRELENLIERAVVLTKSKLISRENLPPFLLASQEETRAVASVNNELNLKENIQTFQKKAIISALKQAKGIQKKAANLLGVKPTTLNEMIKRLNIDISNLQ</sequence>
<dbReference type="AlphaFoldDB" id="A0A0F9R8W0"/>
<dbReference type="SUPFAM" id="SSF52540">
    <property type="entry name" value="P-loop containing nucleoside triphosphate hydrolases"/>
    <property type="match status" value="1"/>
</dbReference>
<gene>
    <name evidence="12" type="ORF">LCGC14_0607150</name>
</gene>
<dbReference type="InterPro" id="IPR025944">
    <property type="entry name" value="Sigma_54_int_dom_CS"/>
</dbReference>
<dbReference type="InterPro" id="IPR003593">
    <property type="entry name" value="AAA+_ATPase"/>
</dbReference>
<evidence type="ECO:0000256" key="5">
    <source>
        <dbReference type="ARBA" id="ARBA00022840"/>
    </source>
</evidence>
<dbReference type="PROSITE" id="PS00675">
    <property type="entry name" value="SIGMA54_INTERACT_1"/>
    <property type="match status" value="1"/>
</dbReference>
<dbReference type="PANTHER" id="PTHR32071">
    <property type="entry name" value="TRANSCRIPTIONAL REGULATORY PROTEIN"/>
    <property type="match status" value="1"/>
</dbReference>
<dbReference type="InterPro" id="IPR001789">
    <property type="entry name" value="Sig_transdc_resp-reg_receiver"/>
</dbReference>
<dbReference type="GO" id="GO:0005524">
    <property type="term" value="F:ATP binding"/>
    <property type="evidence" value="ECO:0007669"/>
    <property type="project" value="UniProtKB-KW"/>
</dbReference>
<dbReference type="InterPro" id="IPR002197">
    <property type="entry name" value="HTH_Fis"/>
</dbReference>